<dbReference type="Pfam" id="PF12802">
    <property type="entry name" value="MarR_2"/>
    <property type="match status" value="1"/>
</dbReference>
<dbReference type="eggNOG" id="COG1846">
    <property type="taxonomic scope" value="Bacteria"/>
</dbReference>
<proteinExistence type="predicted"/>
<dbReference type="InterPro" id="IPR016181">
    <property type="entry name" value="Acyl_CoA_acyltransferase"/>
</dbReference>
<accession>A0A1H1U7R8</accession>
<evidence type="ECO:0000259" key="3">
    <source>
        <dbReference type="PROSITE" id="PS50995"/>
    </source>
</evidence>
<dbReference type="SMART" id="SM00347">
    <property type="entry name" value="HTH_MARR"/>
    <property type="match status" value="1"/>
</dbReference>
<dbReference type="AlphaFoldDB" id="A0A1H1U7R8"/>
<dbReference type="InterPro" id="IPR050832">
    <property type="entry name" value="Bact_Acetyltransf"/>
</dbReference>
<dbReference type="PANTHER" id="PTHR43877:SF2">
    <property type="entry name" value="AMINOALKYLPHOSPHONATE N-ACETYLTRANSFERASE-RELATED"/>
    <property type="match status" value="1"/>
</dbReference>
<reference evidence="5 6" key="1">
    <citation type="submission" date="2016-10" db="EMBL/GenBank/DDBJ databases">
        <authorList>
            <person name="de Groot N.N."/>
        </authorList>
    </citation>
    <scope>NUCLEOTIDE SEQUENCE [LARGE SCALE GENOMIC DNA]</scope>
    <source>
        <strain evidence="5 6">DSM 22126</strain>
    </source>
</reference>
<dbReference type="InterPro" id="IPR000835">
    <property type="entry name" value="HTH_MarR-typ"/>
</dbReference>
<feature type="domain" description="HTH marR-type" evidence="3">
    <location>
        <begin position="5"/>
        <end position="139"/>
    </location>
</feature>
<evidence type="ECO:0000256" key="1">
    <source>
        <dbReference type="ARBA" id="ARBA00022679"/>
    </source>
</evidence>
<dbReference type="OrthoDB" id="70840at2"/>
<dbReference type="GO" id="GO:0003677">
    <property type="term" value="F:DNA binding"/>
    <property type="evidence" value="ECO:0007669"/>
    <property type="project" value="UniProtKB-KW"/>
</dbReference>
<dbReference type="Gene3D" id="3.40.630.30">
    <property type="match status" value="1"/>
</dbReference>
<dbReference type="PROSITE" id="PS50995">
    <property type="entry name" value="HTH_MARR_2"/>
    <property type="match status" value="1"/>
</dbReference>
<dbReference type="STRING" id="545619.SAMN04489860_2099"/>
<gene>
    <name evidence="5" type="ORF">SAMN04489860_2099</name>
</gene>
<dbReference type="GO" id="GO:0016747">
    <property type="term" value="F:acyltransferase activity, transferring groups other than amino-acyl groups"/>
    <property type="evidence" value="ECO:0007669"/>
    <property type="project" value="InterPro"/>
</dbReference>
<organism evidence="5 6">
    <name type="scientific">Paraoerskovia marina</name>
    <dbReference type="NCBI Taxonomy" id="545619"/>
    <lineage>
        <taxon>Bacteria</taxon>
        <taxon>Bacillati</taxon>
        <taxon>Actinomycetota</taxon>
        <taxon>Actinomycetes</taxon>
        <taxon>Micrococcales</taxon>
        <taxon>Cellulomonadaceae</taxon>
        <taxon>Paraoerskovia</taxon>
    </lineage>
</organism>
<dbReference type="PROSITE" id="PS51186">
    <property type="entry name" value="GNAT"/>
    <property type="match status" value="1"/>
</dbReference>
<dbReference type="InterPro" id="IPR036388">
    <property type="entry name" value="WH-like_DNA-bd_sf"/>
</dbReference>
<keyword evidence="1" id="KW-0808">Transferase</keyword>
<evidence type="ECO:0000259" key="4">
    <source>
        <dbReference type="PROSITE" id="PS51186"/>
    </source>
</evidence>
<evidence type="ECO:0000313" key="5">
    <source>
        <dbReference type="EMBL" id="SDS67889.1"/>
    </source>
</evidence>
<dbReference type="Proteomes" id="UP000185663">
    <property type="component" value="Chromosome I"/>
</dbReference>
<keyword evidence="6" id="KW-1185">Reference proteome</keyword>
<dbReference type="GO" id="GO:0003700">
    <property type="term" value="F:DNA-binding transcription factor activity"/>
    <property type="evidence" value="ECO:0007669"/>
    <property type="project" value="InterPro"/>
</dbReference>
<dbReference type="CDD" id="cd04301">
    <property type="entry name" value="NAT_SF"/>
    <property type="match status" value="1"/>
</dbReference>
<dbReference type="PANTHER" id="PTHR43877">
    <property type="entry name" value="AMINOALKYLPHOSPHONATE N-ACETYLTRANSFERASE-RELATED-RELATED"/>
    <property type="match status" value="1"/>
</dbReference>
<dbReference type="RefSeq" id="WP_083372462.1">
    <property type="nucleotide sequence ID" value="NZ_LT629776.1"/>
</dbReference>
<dbReference type="EMBL" id="LT629776">
    <property type="protein sequence ID" value="SDS67889.1"/>
    <property type="molecule type" value="Genomic_DNA"/>
</dbReference>
<sequence>MHEIDDDQTAVLRRFNRSYTQRIGALDDSFLGSGMPLGTARVLYEIGTGVDTVAALRARLDLDSGYVSRMLRRLESDDLVVVAQDPADRRRRTVALTSGGQERWDAIEASSGRRAAGLMEPLSPRQRERLTAALCEADLLVRAATVDLRPVDPEDPRAVVAVGAYVDELNRRFSEGFDAARATREDAVSLRPPRGVFLVAVSDGDPVACGAVRTIGPGVAEIKRMWVDAAWRGAGLGSRMLRRLEEEATRLGDSVVRLDTRGELSEAVALYERAGYRPVERYNDNPDAGLFYEKAL</sequence>
<dbReference type="eggNOG" id="COG0456">
    <property type="taxonomic scope" value="Bacteria"/>
</dbReference>
<dbReference type="InterPro" id="IPR036390">
    <property type="entry name" value="WH_DNA-bd_sf"/>
</dbReference>
<dbReference type="SUPFAM" id="SSF46785">
    <property type="entry name" value="Winged helix' DNA-binding domain"/>
    <property type="match status" value="1"/>
</dbReference>
<dbReference type="SUPFAM" id="SSF55729">
    <property type="entry name" value="Acyl-CoA N-acyltransferases (Nat)"/>
    <property type="match status" value="1"/>
</dbReference>
<keyword evidence="5" id="KW-0238">DNA-binding</keyword>
<dbReference type="Gene3D" id="1.10.10.10">
    <property type="entry name" value="Winged helix-like DNA-binding domain superfamily/Winged helix DNA-binding domain"/>
    <property type="match status" value="1"/>
</dbReference>
<feature type="domain" description="N-acetyltransferase" evidence="4">
    <location>
        <begin position="146"/>
        <end position="296"/>
    </location>
</feature>
<evidence type="ECO:0000256" key="2">
    <source>
        <dbReference type="ARBA" id="ARBA00023315"/>
    </source>
</evidence>
<protein>
    <submittedName>
        <fullName evidence="5">DNA-binding transcriptional regulator, MarR family</fullName>
    </submittedName>
</protein>
<dbReference type="InterPro" id="IPR000182">
    <property type="entry name" value="GNAT_dom"/>
</dbReference>
<name>A0A1H1U7R8_9CELL</name>
<evidence type="ECO:0000313" key="6">
    <source>
        <dbReference type="Proteomes" id="UP000185663"/>
    </source>
</evidence>
<dbReference type="Pfam" id="PF00583">
    <property type="entry name" value="Acetyltransf_1"/>
    <property type="match status" value="1"/>
</dbReference>
<keyword evidence="2" id="KW-0012">Acyltransferase</keyword>